<dbReference type="GO" id="GO:0000407">
    <property type="term" value="C:phagophore assembly site"/>
    <property type="evidence" value="ECO:0007669"/>
    <property type="project" value="TreeGrafter"/>
</dbReference>
<feature type="domain" description="Atg6 BARA" evidence="2">
    <location>
        <begin position="149"/>
        <end position="333"/>
    </location>
</feature>
<dbReference type="GO" id="GO:0000423">
    <property type="term" value="P:mitophagy"/>
    <property type="evidence" value="ECO:0007669"/>
    <property type="project" value="TreeGrafter"/>
</dbReference>
<keyword evidence="1" id="KW-0175">Coiled coil</keyword>
<gene>
    <name evidence="3" type="ORF">PPRIM_AZ9-3.1.T0780148</name>
</gene>
<dbReference type="Proteomes" id="UP000688137">
    <property type="component" value="Unassembled WGS sequence"/>
</dbReference>
<reference evidence="3" key="1">
    <citation type="submission" date="2021-01" db="EMBL/GenBank/DDBJ databases">
        <authorList>
            <consortium name="Genoscope - CEA"/>
            <person name="William W."/>
        </authorList>
    </citation>
    <scope>NUCLEOTIDE SEQUENCE</scope>
</reference>
<name>A0A8S1NDZ5_PARPR</name>
<feature type="coiled-coil region" evidence="1">
    <location>
        <begin position="22"/>
        <end position="152"/>
    </location>
</feature>
<dbReference type="GO" id="GO:0030674">
    <property type="term" value="F:protein-macromolecule adaptor activity"/>
    <property type="evidence" value="ECO:0007669"/>
    <property type="project" value="TreeGrafter"/>
</dbReference>
<dbReference type="PANTHER" id="PTHR12768:SF4">
    <property type="entry name" value="BECLIN-1"/>
    <property type="match status" value="1"/>
</dbReference>
<dbReference type="GO" id="GO:0045324">
    <property type="term" value="P:late endosome to vacuole transport"/>
    <property type="evidence" value="ECO:0007669"/>
    <property type="project" value="TreeGrafter"/>
</dbReference>
<protein>
    <recommendedName>
        <fullName evidence="2">Atg6 BARA domain-containing protein</fullName>
    </recommendedName>
</protein>
<dbReference type="InterPro" id="IPR040455">
    <property type="entry name" value="Atg6_BARA"/>
</dbReference>
<dbReference type="GO" id="GO:0034271">
    <property type="term" value="C:phosphatidylinositol 3-kinase complex, class III, type I"/>
    <property type="evidence" value="ECO:0007669"/>
    <property type="project" value="TreeGrafter"/>
</dbReference>
<dbReference type="GO" id="GO:0034272">
    <property type="term" value="C:phosphatidylinositol 3-kinase complex, class III, type II"/>
    <property type="evidence" value="ECO:0007669"/>
    <property type="project" value="TreeGrafter"/>
</dbReference>
<dbReference type="InterPro" id="IPR007243">
    <property type="entry name" value="Atg6/Beclin"/>
</dbReference>
<dbReference type="OMA" id="TATFEIW"/>
<organism evidence="3 4">
    <name type="scientific">Paramecium primaurelia</name>
    <dbReference type="NCBI Taxonomy" id="5886"/>
    <lineage>
        <taxon>Eukaryota</taxon>
        <taxon>Sar</taxon>
        <taxon>Alveolata</taxon>
        <taxon>Ciliophora</taxon>
        <taxon>Intramacronucleata</taxon>
        <taxon>Oligohymenophorea</taxon>
        <taxon>Peniculida</taxon>
        <taxon>Parameciidae</taxon>
        <taxon>Paramecium</taxon>
    </lineage>
</organism>
<comment type="caution">
    <text evidence="3">The sequence shown here is derived from an EMBL/GenBank/DDBJ whole genome shotgun (WGS) entry which is preliminary data.</text>
</comment>
<dbReference type="EMBL" id="CAJJDM010000081">
    <property type="protein sequence ID" value="CAD8087335.1"/>
    <property type="molecule type" value="Genomic_DNA"/>
</dbReference>
<evidence type="ECO:0000259" key="2">
    <source>
        <dbReference type="Pfam" id="PF04111"/>
    </source>
</evidence>
<evidence type="ECO:0000313" key="3">
    <source>
        <dbReference type="EMBL" id="CAD8087335.1"/>
    </source>
</evidence>
<dbReference type="Pfam" id="PF04111">
    <property type="entry name" value="APG6"/>
    <property type="match status" value="1"/>
</dbReference>
<evidence type="ECO:0000313" key="4">
    <source>
        <dbReference type="Proteomes" id="UP000688137"/>
    </source>
</evidence>
<proteinExistence type="predicted"/>
<dbReference type="PANTHER" id="PTHR12768">
    <property type="entry name" value="BECLIN 1"/>
    <property type="match status" value="1"/>
</dbReference>
<accession>A0A8S1NDZ5</accession>
<dbReference type="GO" id="GO:0043548">
    <property type="term" value="F:phosphatidylinositol 3-kinase binding"/>
    <property type="evidence" value="ECO:0007669"/>
    <property type="project" value="TreeGrafter"/>
</dbReference>
<keyword evidence="4" id="KW-1185">Reference proteome</keyword>
<evidence type="ECO:0000256" key="1">
    <source>
        <dbReference type="SAM" id="Coils"/>
    </source>
</evidence>
<dbReference type="GO" id="GO:0006995">
    <property type="term" value="P:cellular response to nitrogen starvation"/>
    <property type="evidence" value="ECO:0007669"/>
    <property type="project" value="TreeGrafter"/>
</dbReference>
<dbReference type="GO" id="GO:0000045">
    <property type="term" value="P:autophagosome assembly"/>
    <property type="evidence" value="ECO:0007669"/>
    <property type="project" value="TreeGrafter"/>
</dbReference>
<sequence>MEEQEECFDCKIIIAKKELYCEKCLQQQMKKEEEEVKQLENEINELQIQLNQVRDEISKMEINSIEKKNDKIELDKKNLDKEIQQLELDEQKQKNELIKLKNQILEQEHNEDNLWEHINKFTRKLYSLFESNQIADNKLSQLNNELDRLSKLDVLNDLFKISVQDEVATINGLQIGKKGEQPVDWDDISAGVGHLTLLLVYLMKKFMYTYQKIESIELNGSFSKIKIKDEYQNALCTKTLNLYLNNKTSQKDEEEFSDAFLQLYLEFQQFCKYLQDGDILKKRKINLNLPFSMNGMSVDNKILSLKQPATQKWQEWTNSVKKFLANVKALIVANAQFDLSL</sequence>
<dbReference type="AlphaFoldDB" id="A0A8S1NDZ5"/>